<keyword evidence="4" id="KW-1185">Reference proteome</keyword>
<evidence type="ECO:0008006" key="5">
    <source>
        <dbReference type="Google" id="ProtNLM"/>
    </source>
</evidence>
<organism evidence="3 4">
    <name type="scientific">Aplosporella prunicola CBS 121167</name>
    <dbReference type="NCBI Taxonomy" id="1176127"/>
    <lineage>
        <taxon>Eukaryota</taxon>
        <taxon>Fungi</taxon>
        <taxon>Dikarya</taxon>
        <taxon>Ascomycota</taxon>
        <taxon>Pezizomycotina</taxon>
        <taxon>Dothideomycetes</taxon>
        <taxon>Dothideomycetes incertae sedis</taxon>
        <taxon>Botryosphaeriales</taxon>
        <taxon>Aplosporellaceae</taxon>
        <taxon>Aplosporella</taxon>
    </lineage>
</organism>
<feature type="signal peptide" evidence="2">
    <location>
        <begin position="1"/>
        <end position="25"/>
    </location>
</feature>
<sequence length="73" mass="8106">MLILERCFGLQGVACVLIVAYHCQAADNGRWIASTWPQMIGRTAFWGWMGGRAGEGRTGTGKEPGRRRRRRGA</sequence>
<dbReference type="AlphaFoldDB" id="A0A6A6BUE9"/>
<gene>
    <name evidence="3" type="ORF">K452DRAFT_7484</name>
</gene>
<feature type="chain" id="PRO_5025428070" description="Secreted protein" evidence="2">
    <location>
        <begin position="26"/>
        <end position="73"/>
    </location>
</feature>
<evidence type="ECO:0000313" key="4">
    <source>
        <dbReference type="Proteomes" id="UP000799438"/>
    </source>
</evidence>
<dbReference type="GeneID" id="54304596"/>
<dbReference type="RefSeq" id="XP_033403146.1">
    <property type="nucleotide sequence ID" value="XM_033547089.1"/>
</dbReference>
<feature type="compositionally biased region" description="Gly residues" evidence="1">
    <location>
        <begin position="50"/>
        <end position="59"/>
    </location>
</feature>
<accession>A0A6A6BUE9</accession>
<name>A0A6A6BUE9_9PEZI</name>
<proteinExistence type="predicted"/>
<evidence type="ECO:0000256" key="2">
    <source>
        <dbReference type="SAM" id="SignalP"/>
    </source>
</evidence>
<dbReference type="EMBL" id="ML995474">
    <property type="protein sequence ID" value="KAF2147438.1"/>
    <property type="molecule type" value="Genomic_DNA"/>
</dbReference>
<feature type="region of interest" description="Disordered" evidence="1">
    <location>
        <begin position="50"/>
        <end position="73"/>
    </location>
</feature>
<evidence type="ECO:0000256" key="1">
    <source>
        <dbReference type="SAM" id="MobiDB-lite"/>
    </source>
</evidence>
<reference evidence="3" key="1">
    <citation type="journal article" date="2020" name="Stud. Mycol.">
        <title>101 Dothideomycetes genomes: a test case for predicting lifestyles and emergence of pathogens.</title>
        <authorList>
            <person name="Haridas S."/>
            <person name="Albert R."/>
            <person name="Binder M."/>
            <person name="Bloem J."/>
            <person name="Labutti K."/>
            <person name="Salamov A."/>
            <person name="Andreopoulos B."/>
            <person name="Baker S."/>
            <person name="Barry K."/>
            <person name="Bills G."/>
            <person name="Bluhm B."/>
            <person name="Cannon C."/>
            <person name="Castanera R."/>
            <person name="Culley D."/>
            <person name="Daum C."/>
            <person name="Ezra D."/>
            <person name="Gonzalez J."/>
            <person name="Henrissat B."/>
            <person name="Kuo A."/>
            <person name="Liang C."/>
            <person name="Lipzen A."/>
            <person name="Lutzoni F."/>
            <person name="Magnuson J."/>
            <person name="Mondo S."/>
            <person name="Nolan M."/>
            <person name="Ohm R."/>
            <person name="Pangilinan J."/>
            <person name="Park H.-J."/>
            <person name="Ramirez L."/>
            <person name="Alfaro M."/>
            <person name="Sun H."/>
            <person name="Tritt A."/>
            <person name="Yoshinaga Y."/>
            <person name="Zwiers L.-H."/>
            <person name="Turgeon B."/>
            <person name="Goodwin S."/>
            <person name="Spatafora J."/>
            <person name="Crous P."/>
            <person name="Grigoriev I."/>
        </authorList>
    </citation>
    <scope>NUCLEOTIDE SEQUENCE</scope>
    <source>
        <strain evidence="3">CBS 121167</strain>
    </source>
</reference>
<keyword evidence="2" id="KW-0732">Signal</keyword>
<dbReference type="Proteomes" id="UP000799438">
    <property type="component" value="Unassembled WGS sequence"/>
</dbReference>
<evidence type="ECO:0000313" key="3">
    <source>
        <dbReference type="EMBL" id="KAF2147438.1"/>
    </source>
</evidence>
<protein>
    <recommendedName>
        <fullName evidence="5">Secreted protein</fullName>
    </recommendedName>
</protein>